<dbReference type="GO" id="GO:0016020">
    <property type="term" value="C:membrane"/>
    <property type="evidence" value="ECO:0007669"/>
    <property type="project" value="TreeGrafter"/>
</dbReference>
<evidence type="ECO:0000259" key="8">
    <source>
        <dbReference type="Pfam" id="PF00728"/>
    </source>
</evidence>
<dbReference type="EC" id="3.2.1.52" evidence="3"/>
<dbReference type="GO" id="GO:0030203">
    <property type="term" value="P:glycosaminoglycan metabolic process"/>
    <property type="evidence" value="ECO:0007669"/>
    <property type="project" value="TreeGrafter"/>
</dbReference>
<dbReference type="SUPFAM" id="SSF55545">
    <property type="entry name" value="beta-N-acetylhexosaminidase-like domain"/>
    <property type="match status" value="1"/>
</dbReference>
<feature type="active site" description="Proton donor" evidence="6">
    <location>
        <position position="328"/>
    </location>
</feature>
<dbReference type="InterPro" id="IPR025705">
    <property type="entry name" value="Beta_hexosaminidase_sua/sub"/>
</dbReference>
<name>A0A2U1B4Z2_9BACT</name>
<dbReference type="GO" id="GO:0004563">
    <property type="term" value="F:beta-N-acetylhexosaminidase activity"/>
    <property type="evidence" value="ECO:0007669"/>
    <property type="project" value="UniProtKB-EC"/>
</dbReference>
<organism evidence="10 11">
    <name type="scientific">Pontibacter virosus</name>
    <dbReference type="NCBI Taxonomy" id="1765052"/>
    <lineage>
        <taxon>Bacteria</taxon>
        <taxon>Pseudomonadati</taxon>
        <taxon>Bacteroidota</taxon>
        <taxon>Cytophagia</taxon>
        <taxon>Cytophagales</taxon>
        <taxon>Hymenobacteraceae</taxon>
        <taxon>Pontibacter</taxon>
    </lineage>
</organism>
<feature type="domain" description="Beta-hexosaminidase bacterial type N-terminal" evidence="9">
    <location>
        <begin position="23"/>
        <end position="147"/>
    </location>
</feature>
<comment type="catalytic activity">
    <reaction evidence="1">
        <text>Hydrolysis of terminal non-reducing N-acetyl-D-hexosamine residues in N-acetyl-beta-D-hexosaminides.</text>
        <dbReference type="EC" id="3.2.1.52"/>
    </reaction>
</comment>
<evidence type="ECO:0000313" key="10">
    <source>
        <dbReference type="EMBL" id="PVY43754.1"/>
    </source>
</evidence>
<comment type="caution">
    <text evidence="10">The sequence shown here is derived from an EMBL/GenBank/DDBJ whole genome shotgun (WGS) entry which is preliminary data.</text>
</comment>
<dbReference type="Pfam" id="PF02838">
    <property type="entry name" value="Glyco_hydro_20b"/>
    <property type="match status" value="1"/>
</dbReference>
<dbReference type="Gene3D" id="3.30.379.10">
    <property type="entry name" value="Chitobiase/beta-hexosaminidase domain 2-like"/>
    <property type="match status" value="1"/>
</dbReference>
<feature type="signal peptide" evidence="7">
    <location>
        <begin position="1"/>
        <end position="20"/>
    </location>
</feature>
<evidence type="ECO:0000313" key="11">
    <source>
        <dbReference type="Proteomes" id="UP000245466"/>
    </source>
</evidence>
<sequence length="544" mass="62190">MKKSLYLFLLICLVAFEAVAQEINILPRPNKIELAKGQFALGDAKAIQYAPEAEKEAAFLKKALQERYNLSLQTNAGKGKKNTISLELDKKLAKDLGKEGYRLTSTPTQVTIRAATAAGIHYGIQSLLQAVHTSGDSYTLPAVAIEDTPRFEWRGLHLDEARHFKGKEEVKLLLDEMARLKMNTFHWHLVDDQGWRIEIKKYPKLTEIGSVRKSTAVGEKKWNSNKQSGEPHSGFYTQEEIKELVAYAAERHINVVPEIEMPGHASAAIAAYPWLGTDNQKIEVPVKFGRFYDIYDVTSPKVQEFLHDVLQEVFTLFPSQVIHIGGDEVGYEAWEKSKQVNAYMKEHGLKTYADLQVHFTNNISRYIEQNGRRMMGWNEIMGINIHPDFEEKKADANAETELAKNVVVHFWKGDVKLITQAASKGYQLVNSLHSMTYLDYNYSSIPLQKAYSFDPVPQELPKEYHQNIIGTGSQMWSEWIPTRGEMHYQVFPRLAAYAEVGWTQPENKNYEQFRKGLLPLLKVWEDRDIHFAPLSDAEEQKKNQ</sequence>
<reference evidence="10 11" key="1">
    <citation type="submission" date="2018-04" db="EMBL/GenBank/DDBJ databases">
        <title>Genomic Encyclopedia of Type Strains, Phase IV (KMG-IV): sequencing the most valuable type-strain genomes for metagenomic binning, comparative biology and taxonomic classification.</title>
        <authorList>
            <person name="Goeker M."/>
        </authorList>
    </citation>
    <scope>NUCLEOTIDE SEQUENCE [LARGE SCALE GENOMIC DNA]</scope>
    <source>
        <strain evidence="10 11">DSM 100231</strain>
    </source>
</reference>
<dbReference type="SUPFAM" id="SSF51445">
    <property type="entry name" value="(Trans)glycosidases"/>
    <property type="match status" value="1"/>
</dbReference>
<keyword evidence="7" id="KW-0732">Signal</keyword>
<evidence type="ECO:0000256" key="3">
    <source>
        <dbReference type="ARBA" id="ARBA00012663"/>
    </source>
</evidence>
<dbReference type="InterPro" id="IPR029018">
    <property type="entry name" value="Hex-like_dom2"/>
</dbReference>
<evidence type="ECO:0000256" key="2">
    <source>
        <dbReference type="ARBA" id="ARBA00006285"/>
    </source>
</evidence>
<evidence type="ECO:0000259" key="9">
    <source>
        <dbReference type="Pfam" id="PF02838"/>
    </source>
</evidence>
<keyword evidence="5" id="KW-0326">Glycosidase</keyword>
<protein>
    <recommendedName>
        <fullName evidence="3">beta-N-acetylhexosaminidase</fullName>
        <ecNumber evidence="3">3.2.1.52</ecNumber>
    </recommendedName>
</protein>
<dbReference type="RefSeq" id="WP_116541426.1">
    <property type="nucleotide sequence ID" value="NZ_QEKI01000001.1"/>
</dbReference>
<dbReference type="PANTHER" id="PTHR22600:SF57">
    <property type="entry name" value="BETA-N-ACETYLHEXOSAMINIDASE"/>
    <property type="match status" value="1"/>
</dbReference>
<dbReference type="AlphaFoldDB" id="A0A2U1B4Z2"/>
<evidence type="ECO:0000256" key="5">
    <source>
        <dbReference type="ARBA" id="ARBA00023295"/>
    </source>
</evidence>
<dbReference type="Proteomes" id="UP000245466">
    <property type="component" value="Unassembled WGS sequence"/>
</dbReference>
<dbReference type="InterPro" id="IPR015882">
    <property type="entry name" value="HEX_bac_N"/>
</dbReference>
<dbReference type="Pfam" id="PF00728">
    <property type="entry name" value="Glyco_hydro_20"/>
    <property type="match status" value="1"/>
</dbReference>
<dbReference type="PRINTS" id="PR00738">
    <property type="entry name" value="GLHYDRLASE20"/>
</dbReference>
<dbReference type="CDD" id="cd06563">
    <property type="entry name" value="GH20_chitobiase-like"/>
    <property type="match status" value="1"/>
</dbReference>
<dbReference type="OrthoDB" id="9763537at2"/>
<dbReference type="PANTHER" id="PTHR22600">
    <property type="entry name" value="BETA-HEXOSAMINIDASE"/>
    <property type="match status" value="1"/>
</dbReference>
<evidence type="ECO:0000256" key="1">
    <source>
        <dbReference type="ARBA" id="ARBA00001231"/>
    </source>
</evidence>
<evidence type="ECO:0000256" key="4">
    <source>
        <dbReference type="ARBA" id="ARBA00022801"/>
    </source>
</evidence>
<evidence type="ECO:0000256" key="6">
    <source>
        <dbReference type="PIRSR" id="PIRSR625705-1"/>
    </source>
</evidence>
<dbReference type="PIRSF" id="PIRSF001093">
    <property type="entry name" value="B-hxosamndse_ab_euk"/>
    <property type="match status" value="1"/>
</dbReference>
<proteinExistence type="inferred from homology"/>
<comment type="similarity">
    <text evidence="2">Belongs to the glycosyl hydrolase 20 family.</text>
</comment>
<evidence type="ECO:0000256" key="7">
    <source>
        <dbReference type="SAM" id="SignalP"/>
    </source>
</evidence>
<feature type="domain" description="Glycoside hydrolase family 20 catalytic" evidence="8">
    <location>
        <begin position="151"/>
        <end position="504"/>
    </location>
</feature>
<accession>A0A2U1B4Z2</accession>
<dbReference type="InterPro" id="IPR017853">
    <property type="entry name" value="GH"/>
</dbReference>
<dbReference type="GO" id="GO:0005975">
    <property type="term" value="P:carbohydrate metabolic process"/>
    <property type="evidence" value="ECO:0007669"/>
    <property type="project" value="InterPro"/>
</dbReference>
<dbReference type="Gene3D" id="3.20.20.80">
    <property type="entry name" value="Glycosidases"/>
    <property type="match status" value="1"/>
</dbReference>
<dbReference type="EMBL" id="QEKI01000001">
    <property type="protein sequence ID" value="PVY43754.1"/>
    <property type="molecule type" value="Genomic_DNA"/>
</dbReference>
<keyword evidence="11" id="KW-1185">Reference proteome</keyword>
<keyword evidence="4" id="KW-0378">Hydrolase</keyword>
<gene>
    <name evidence="10" type="ORF">C8E01_101110</name>
</gene>
<dbReference type="InterPro" id="IPR015883">
    <property type="entry name" value="Glyco_hydro_20_cat"/>
</dbReference>
<feature type="chain" id="PRO_5015520776" description="beta-N-acetylhexosaminidase" evidence="7">
    <location>
        <begin position="21"/>
        <end position="544"/>
    </location>
</feature>